<dbReference type="AlphaFoldDB" id="A0AA39UXV0"/>
<evidence type="ECO:0000256" key="10">
    <source>
        <dbReference type="ARBA" id="ARBA00023295"/>
    </source>
</evidence>
<dbReference type="GO" id="GO:0016757">
    <property type="term" value="F:glycosyltransferase activity"/>
    <property type="evidence" value="ECO:0007669"/>
    <property type="project" value="UniProtKB-KW"/>
</dbReference>
<keyword evidence="6 14" id="KW-0732">Signal</keyword>
<feature type="region of interest" description="Disordered" evidence="13">
    <location>
        <begin position="752"/>
        <end position="771"/>
    </location>
</feature>
<accession>A0AA39UXV0</accession>
<comment type="similarity">
    <text evidence="12">Belongs to the glycosyl hydrolase 16 family. CRH1 subfamily.</text>
</comment>
<sequence>MYSNKYTSTAFIAFLALPCAFAQVTTSCQPLNSTCPDDLGLTVSNYFVDFTTVNSLPSDWSVASYETVNFGPNGAELTFAKRFDAPLIRTNFNFFFGSVEYVVQGAPGKGIVSSMVLLSDDLDEIDWEMTGTGGSQIETNYYGKGVPDYNNYQYVNVTTPQTEFHTYGLQWSSEALIWYIDNVVVRTLTAPQAGDYFPQTPMHVSLSLWDGGDPTEAPGTQNWAGGETTFPITENYTMYVKSVKINNAMPGGGYQYTDMSGSWQSIKVLSNTTNAVSNLTSATNTSSMAPNSTIYTANKPAPFELAYTTPYSSVASSINSISTAASLMNTKATTPVASLPILNSTSSLHPNSSMAAGAMIPSFPVPSGSAPSGLVQANKEVSAMTTPAGTTSVASTALSLSTQESVTTEIHSVYTTLTSCPVTQTITSNGMPTEQITTQLSTIIRTSTSTICTKCVAPVSTSSTAPVASSSPSSSGLSAPPASQASALSTPAVRVENLTSSPLSTKSAVPASSPPPSQSPISTASLPMAMSPVVTTTQELVTSEMWADFPILFFDPANQDISVYTTLTTCPVTNTITPTSGTPILHVTTSVSTILSTSTSTVCTKCIAPVASISSCSSLMPASNASLLSPQVSSTLLNALTGASQDASVASVLYYSSSQPAVVEGASIKSTSVTPTPLMTGTSSVTLSSATINSSSTAADSMVPSGIFTPISASALSASATGTATITSSITMGETLTMTSYGVSVTGSGPGAMNGTNNGTAAATPSPFKGPASKNTSPTAFLALLLAAIAALSFL</sequence>
<dbReference type="InterPro" id="IPR050546">
    <property type="entry name" value="Glycosyl_Hydrlase_16"/>
</dbReference>
<dbReference type="Proteomes" id="UP001166286">
    <property type="component" value="Unassembled WGS sequence"/>
</dbReference>
<dbReference type="PROSITE" id="PS51257">
    <property type="entry name" value="PROKAR_LIPOPROTEIN"/>
    <property type="match status" value="1"/>
</dbReference>
<keyword evidence="5" id="KW-0808">Transferase</keyword>
<evidence type="ECO:0000256" key="12">
    <source>
        <dbReference type="ARBA" id="ARBA00038074"/>
    </source>
</evidence>
<proteinExistence type="inferred from homology"/>
<evidence type="ECO:0000256" key="13">
    <source>
        <dbReference type="SAM" id="MobiDB-lite"/>
    </source>
</evidence>
<feature type="compositionally biased region" description="Low complexity" evidence="13">
    <location>
        <begin position="462"/>
        <end position="492"/>
    </location>
</feature>
<dbReference type="GO" id="GO:0016020">
    <property type="term" value="C:membrane"/>
    <property type="evidence" value="ECO:0007669"/>
    <property type="project" value="UniProtKB-SubCell"/>
</dbReference>
<dbReference type="EC" id="3.2.1.14" evidence="3"/>
<evidence type="ECO:0000256" key="7">
    <source>
        <dbReference type="ARBA" id="ARBA00022801"/>
    </source>
</evidence>
<dbReference type="GO" id="GO:0009277">
    <property type="term" value="C:fungal-type cell wall"/>
    <property type="evidence" value="ECO:0007669"/>
    <property type="project" value="TreeGrafter"/>
</dbReference>
<keyword evidence="8" id="KW-0472">Membrane</keyword>
<keyword evidence="7" id="KW-0378">Hydrolase</keyword>
<evidence type="ECO:0000256" key="1">
    <source>
        <dbReference type="ARBA" id="ARBA00000822"/>
    </source>
</evidence>
<evidence type="ECO:0000256" key="2">
    <source>
        <dbReference type="ARBA" id="ARBA00004370"/>
    </source>
</evidence>
<feature type="signal peptide" evidence="14">
    <location>
        <begin position="1"/>
        <end position="22"/>
    </location>
</feature>
<protein>
    <recommendedName>
        <fullName evidence="3">chitinase</fullName>
        <ecNumber evidence="3">3.2.1.14</ecNumber>
    </recommendedName>
</protein>
<dbReference type="SUPFAM" id="SSF49899">
    <property type="entry name" value="Concanavalin A-like lectins/glucanases"/>
    <property type="match status" value="1"/>
</dbReference>
<keyword evidence="17" id="KW-1185">Reference proteome</keyword>
<comment type="subcellular location">
    <subcellularLocation>
        <location evidence="2">Membrane</location>
    </subcellularLocation>
</comment>
<feature type="chain" id="PRO_5041301251" description="chitinase" evidence="14">
    <location>
        <begin position="23"/>
        <end position="795"/>
    </location>
</feature>
<reference evidence="16" key="1">
    <citation type="submission" date="2023-03" db="EMBL/GenBank/DDBJ databases">
        <title>Complete genome of Cladonia borealis.</title>
        <authorList>
            <person name="Park H."/>
        </authorList>
    </citation>
    <scope>NUCLEOTIDE SEQUENCE</scope>
    <source>
        <strain evidence="16">ANT050790</strain>
    </source>
</reference>
<evidence type="ECO:0000313" key="16">
    <source>
        <dbReference type="EMBL" id="KAK0508048.1"/>
    </source>
</evidence>
<keyword evidence="4" id="KW-0328">Glycosyltransferase</keyword>
<comment type="catalytic activity">
    <reaction evidence="1">
        <text>Random endo-hydrolysis of N-acetyl-beta-D-glucosaminide (1-&gt;4)-beta-linkages in chitin and chitodextrins.</text>
        <dbReference type="EC" id="3.2.1.14"/>
    </reaction>
</comment>
<dbReference type="Pfam" id="PF00722">
    <property type="entry name" value="Glyco_hydro_16"/>
    <property type="match status" value="1"/>
</dbReference>
<evidence type="ECO:0000256" key="3">
    <source>
        <dbReference type="ARBA" id="ARBA00012729"/>
    </source>
</evidence>
<dbReference type="PANTHER" id="PTHR10963:SF27">
    <property type="entry name" value="GLYCOSIDASE-RELATED"/>
    <property type="match status" value="1"/>
</dbReference>
<dbReference type="EMBL" id="JAFEKC020000022">
    <property type="protein sequence ID" value="KAK0508048.1"/>
    <property type="molecule type" value="Genomic_DNA"/>
</dbReference>
<dbReference type="InterPro" id="IPR000757">
    <property type="entry name" value="Beta-glucanase-like"/>
</dbReference>
<feature type="domain" description="GH16" evidence="15">
    <location>
        <begin position="36"/>
        <end position="232"/>
    </location>
</feature>
<feature type="region of interest" description="Disordered" evidence="13">
    <location>
        <begin position="462"/>
        <end position="524"/>
    </location>
</feature>
<keyword evidence="9" id="KW-0325">Glycoprotein</keyword>
<name>A0AA39UXV0_9LECA</name>
<evidence type="ECO:0000256" key="8">
    <source>
        <dbReference type="ARBA" id="ARBA00023136"/>
    </source>
</evidence>
<dbReference type="GO" id="GO:0008843">
    <property type="term" value="F:endochitinase activity"/>
    <property type="evidence" value="ECO:0007669"/>
    <property type="project" value="UniProtKB-EC"/>
</dbReference>
<gene>
    <name evidence="16" type="ORF">JMJ35_009937</name>
</gene>
<organism evidence="16 17">
    <name type="scientific">Cladonia borealis</name>
    <dbReference type="NCBI Taxonomy" id="184061"/>
    <lineage>
        <taxon>Eukaryota</taxon>
        <taxon>Fungi</taxon>
        <taxon>Dikarya</taxon>
        <taxon>Ascomycota</taxon>
        <taxon>Pezizomycotina</taxon>
        <taxon>Lecanoromycetes</taxon>
        <taxon>OSLEUM clade</taxon>
        <taxon>Lecanoromycetidae</taxon>
        <taxon>Lecanorales</taxon>
        <taxon>Lecanorineae</taxon>
        <taxon>Cladoniaceae</taxon>
        <taxon>Cladonia</taxon>
    </lineage>
</organism>
<evidence type="ECO:0000256" key="5">
    <source>
        <dbReference type="ARBA" id="ARBA00022679"/>
    </source>
</evidence>
<dbReference type="PROSITE" id="PS51762">
    <property type="entry name" value="GH16_2"/>
    <property type="match status" value="1"/>
</dbReference>
<dbReference type="GO" id="GO:0005975">
    <property type="term" value="P:carbohydrate metabolic process"/>
    <property type="evidence" value="ECO:0007669"/>
    <property type="project" value="InterPro"/>
</dbReference>
<evidence type="ECO:0000256" key="11">
    <source>
        <dbReference type="ARBA" id="ARBA00023316"/>
    </source>
</evidence>
<dbReference type="InterPro" id="IPR013320">
    <property type="entry name" value="ConA-like_dom_sf"/>
</dbReference>
<keyword evidence="11" id="KW-0961">Cell wall biogenesis/degradation</keyword>
<comment type="caution">
    <text evidence="16">The sequence shown here is derived from an EMBL/GenBank/DDBJ whole genome shotgun (WGS) entry which is preliminary data.</text>
</comment>
<dbReference type="Gene3D" id="2.60.120.200">
    <property type="match status" value="1"/>
</dbReference>
<evidence type="ECO:0000256" key="4">
    <source>
        <dbReference type="ARBA" id="ARBA00022676"/>
    </source>
</evidence>
<evidence type="ECO:0000256" key="6">
    <source>
        <dbReference type="ARBA" id="ARBA00022729"/>
    </source>
</evidence>
<evidence type="ECO:0000256" key="14">
    <source>
        <dbReference type="SAM" id="SignalP"/>
    </source>
</evidence>
<dbReference type="PANTHER" id="PTHR10963">
    <property type="entry name" value="GLYCOSYL HYDROLASE-RELATED"/>
    <property type="match status" value="1"/>
</dbReference>
<evidence type="ECO:0000256" key="9">
    <source>
        <dbReference type="ARBA" id="ARBA00023180"/>
    </source>
</evidence>
<feature type="compositionally biased region" description="Low complexity" evidence="13">
    <location>
        <begin position="752"/>
        <end position="767"/>
    </location>
</feature>
<dbReference type="GO" id="GO:0031505">
    <property type="term" value="P:fungal-type cell wall organization"/>
    <property type="evidence" value="ECO:0007669"/>
    <property type="project" value="TreeGrafter"/>
</dbReference>
<keyword evidence="10" id="KW-0326">Glycosidase</keyword>
<evidence type="ECO:0000259" key="15">
    <source>
        <dbReference type="PROSITE" id="PS51762"/>
    </source>
</evidence>
<evidence type="ECO:0000313" key="17">
    <source>
        <dbReference type="Proteomes" id="UP001166286"/>
    </source>
</evidence>